<keyword evidence="1" id="KW-0812">Transmembrane</keyword>
<dbReference type="Proteomes" id="UP000695022">
    <property type="component" value="Unplaced"/>
</dbReference>
<reference evidence="4" key="1">
    <citation type="submission" date="2025-08" db="UniProtKB">
        <authorList>
            <consortium name="RefSeq"/>
        </authorList>
    </citation>
    <scope>IDENTIFICATION</scope>
</reference>
<feature type="domain" description="ELMO" evidence="2">
    <location>
        <begin position="135"/>
        <end position="291"/>
    </location>
</feature>
<keyword evidence="1" id="KW-0472">Membrane</keyword>
<evidence type="ECO:0000259" key="2">
    <source>
        <dbReference type="PROSITE" id="PS51335"/>
    </source>
</evidence>
<keyword evidence="1" id="KW-1133">Transmembrane helix</keyword>
<protein>
    <submittedName>
        <fullName evidence="4">ELMO domain-containing protein 2-like</fullName>
    </submittedName>
</protein>
<dbReference type="InterPro" id="IPR050868">
    <property type="entry name" value="ELMO_domain-containing"/>
</dbReference>
<proteinExistence type="predicted"/>
<dbReference type="InterPro" id="IPR006816">
    <property type="entry name" value="ELMO_dom"/>
</dbReference>
<dbReference type="Pfam" id="PF04727">
    <property type="entry name" value="ELMO_CED12"/>
    <property type="match status" value="1"/>
</dbReference>
<evidence type="ECO:0000256" key="1">
    <source>
        <dbReference type="SAM" id="Phobius"/>
    </source>
</evidence>
<dbReference type="RefSeq" id="XP_014662267.1">
    <property type="nucleotide sequence ID" value="XM_014806781.1"/>
</dbReference>
<accession>A0ABM1DQP6</accession>
<keyword evidence="3" id="KW-1185">Reference proteome</keyword>
<sequence>MAPQHKSSIWFYATSWLSYFFWHMFKWLLRRITGKCELQRICYNHREGAPRTMRIEKSLRCSKSTLLQNVLSREQHGSVQECVSQVMKLKVINQEAHPIFALRFGQCLEQIWSYQALVKEVEMTRLLRYDSLNETHETLLMELWCKLVPERQLPSRITKEWSYIGFQGDDPATDFRGMGMLGLHNLLFFASQYRNAARHVLQRSHHPKFRYSLAIVGINITSMAYHLLCCGALKNHMYNTVIGAPSLLHFHLTYSYLLYEFDKFWFAEEPADIMEFSRVREKFLSQVSEYLQSEYARLKLDISDENMLAPDQG</sequence>
<dbReference type="PANTHER" id="PTHR12771">
    <property type="entry name" value="ENGULFMENT AND CELL MOTILITY"/>
    <property type="match status" value="1"/>
</dbReference>
<feature type="transmembrane region" description="Helical" evidence="1">
    <location>
        <begin position="9"/>
        <end position="29"/>
    </location>
</feature>
<evidence type="ECO:0000313" key="3">
    <source>
        <dbReference type="Proteomes" id="UP000695022"/>
    </source>
</evidence>
<organism evidence="3 4">
    <name type="scientific">Priapulus caudatus</name>
    <name type="common">Priapulid worm</name>
    <dbReference type="NCBI Taxonomy" id="37621"/>
    <lineage>
        <taxon>Eukaryota</taxon>
        <taxon>Metazoa</taxon>
        <taxon>Ecdysozoa</taxon>
        <taxon>Scalidophora</taxon>
        <taxon>Priapulida</taxon>
        <taxon>Priapulimorpha</taxon>
        <taxon>Priapulimorphida</taxon>
        <taxon>Priapulidae</taxon>
        <taxon>Priapulus</taxon>
    </lineage>
</organism>
<dbReference type="PROSITE" id="PS51335">
    <property type="entry name" value="ELMO"/>
    <property type="match status" value="1"/>
</dbReference>
<dbReference type="GeneID" id="106805249"/>
<dbReference type="PANTHER" id="PTHR12771:SF51">
    <property type="entry name" value="LD01482P"/>
    <property type="match status" value="1"/>
</dbReference>
<name>A0ABM1DQP6_PRICU</name>
<evidence type="ECO:0000313" key="4">
    <source>
        <dbReference type="RefSeq" id="XP_014662267.1"/>
    </source>
</evidence>
<gene>
    <name evidence="4" type="primary">LOC106805249</name>
</gene>